<dbReference type="Proteomes" id="UP000663873">
    <property type="component" value="Unassembled WGS sequence"/>
</dbReference>
<organism evidence="8 9">
    <name type="scientific">Rotaria socialis</name>
    <dbReference type="NCBI Taxonomy" id="392032"/>
    <lineage>
        <taxon>Eukaryota</taxon>
        <taxon>Metazoa</taxon>
        <taxon>Spiralia</taxon>
        <taxon>Gnathifera</taxon>
        <taxon>Rotifera</taxon>
        <taxon>Eurotatoria</taxon>
        <taxon>Bdelloidea</taxon>
        <taxon>Philodinida</taxon>
        <taxon>Philodinidae</taxon>
        <taxon>Rotaria</taxon>
    </lineage>
</organism>
<dbReference type="Gene3D" id="3.30.70.330">
    <property type="match status" value="1"/>
</dbReference>
<name>A0A820MPP7_9BILA</name>
<feature type="compositionally biased region" description="Polar residues" evidence="5">
    <location>
        <begin position="106"/>
        <end position="120"/>
    </location>
</feature>
<dbReference type="InterPro" id="IPR000504">
    <property type="entry name" value="RRM_dom"/>
</dbReference>
<sequence length="294" mass="31670">MSGYGRDSRGAGDQYSSGHSNSDHKSGRGGGDRHTDDQNSGQKRNDSDYNSRGGVGGGRMINGDKKHFIFSAGYGSGSSSSYNRGRNDYQNNNSDNSGGSGAYNRGRTNQYDNSGSTTGGDDNRMETQRDTIFIQNLPKNVTVSQLKDVFSQIGIIKNDKKTNGPKIWIYKDKATGDGKGEATITYEDEEAAQAAINWYHGKEVLSSIVQISLATRRASAFGNRGGSRGSRGGFRSRGKDKMINDFNLIFLILRGAGGDFGGYRGRGGDRGSEYRGSGRGASHGSSRDNRSNPY</sequence>
<dbReference type="InterPro" id="IPR034870">
    <property type="entry name" value="TET_fam"/>
</dbReference>
<evidence type="ECO:0000259" key="6">
    <source>
        <dbReference type="PROSITE" id="PS50102"/>
    </source>
</evidence>
<dbReference type="EMBL" id="CAJOBO010001414">
    <property type="protein sequence ID" value="CAF4375624.1"/>
    <property type="molecule type" value="Genomic_DNA"/>
</dbReference>
<feature type="region of interest" description="Disordered" evidence="5">
    <location>
        <begin position="264"/>
        <end position="294"/>
    </location>
</feature>
<evidence type="ECO:0000313" key="9">
    <source>
        <dbReference type="Proteomes" id="UP000663851"/>
    </source>
</evidence>
<feature type="compositionally biased region" description="Basic and acidic residues" evidence="5">
    <location>
        <begin position="1"/>
        <end position="10"/>
    </location>
</feature>
<dbReference type="AlphaFoldDB" id="A0A820MPP7"/>
<gene>
    <name evidence="8" type="ORF">HFQ381_LOCUS18366</name>
    <name evidence="7" type="ORF">UJA718_LOCUS7121</name>
</gene>
<protein>
    <recommendedName>
        <fullName evidence="6">RRM domain-containing protein</fullName>
    </recommendedName>
</protein>
<evidence type="ECO:0000313" key="8">
    <source>
        <dbReference type="EMBL" id="CAF4375624.1"/>
    </source>
</evidence>
<dbReference type="PROSITE" id="PS50102">
    <property type="entry name" value="RRM"/>
    <property type="match status" value="1"/>
</dbReference>
<feature type="compositionally biased region" description="Basic and acidic residues" evidence="5">
    <location>
        <begin position="21"/>
        <end position="49"/>
    </location>
</feature>
<evidence type="ECO:0000256" key="3">
    <source>
        <dbReference type="ARBA" id="ARBA00023242"/>
    </source>
</evidence>
<feature type="compositionally biased region" description="Basic and acidic residues" evidence="5">
    <location>
        <begin position="285"/>
        <end position="294"/>
    </location>
</feature>
<dbReference type="SUPFAM" id="SSF54928">
    <property type="entry name" value="RNA-binding domain, RBD"/>
    <property type="match status" value="1"/>
</dbReference>
<evidence type="ECO:0000256" key="1">
    <source>
        <dbReference type="ARBA" id="ARBA00004123"/>
    </source>
</evidence>
<dbReference type="GO" id="GO:0003723">
    <property type="term" value="F:RNA binding"/>
    <property type="evidence" value="ECO:0007669"/>
    <property type="project" value="UniProtKB-UniRule"/>
</dbReference>
<reference evidence="8" key="1">
    <citation type="submission" date="2021-02" db="EMBL/GenBank/DDBJ databases">
        <authorList>
            <person name="Nowell W R."/>
        </authorList>
    </citation>
    <scope>NUCLEOTIDE SEQUENCE</scope>
</reference>
<feature type="region of interest" description="Disordered" evidence="5">
    <location>
        <begin position="76"/>
        <end position="124"/>
    </location>
</feature>
<feature type="domain" description="RRM" evidence="6">
    <location>
        <begin position="130"/>
        <end position="216"/>
    </location>
</feature>
<evidence type="ECO:0000313" key="10">
    <source>
        <dbReference type="Proteomes" id="UP000663873"/>
    </source>
</evidence>
<dbReference type="SMART" id="SM00360">
    <property type="entry name" value="RRM"/>
    <property type="match status" value="1"/>
</dbReference>
<dbReference type="EMBL" id="CAJOBP010000698">
    <property type="protein sequence ID" value="CAF4210628.1"/>
    <property type="molecule type" value="Genomic_DNA"/>
</dbReference>
<feature type="region of interest" description="Disordered" evidence="5">
    <location>
        <begin position="1"/>
        <end position="60"/>
    </location>
</feature>
<evidence type="ECO:0000256" key="5">
    <source>
        <dbReference type="SAM" id="MobiDB-lite"/>
    </source>
</evidence>
<proteinExistence type="predicted"/>
<comment type="subcellular location">
    <subcellularLocation>
        <location evidence="1">Nucleus</location>
    </subcellularLocation>
</comment>
<dbReference type="Pfam" id="PF00076">
    <property type="entry name" value="RRM_1"/>
    <property type="match status" value="1"/>
</dbReference>
<comment type="caution">
    <text evidence="8">The sequence shown here is derived from an EMBL/GenBank/DDBJ whole genome shotgun (WGS) entry which is preliminary data.</text>
</comment>
<accession>A0A820MPP7</accession>
<keyword evidence="3" id="KW-0539">Nucleus</keyword>
<dbReference type="InterPro" id="IPR012677">
    <property type="entry name" value="Nucleotide-bd_a/b_plait_sf"/>
</dbReference>
<keyword evidence="10" id="KW-1185">Reference proteome</keyword>
<evidence type="ECO:0000256" key="2">
    <source>
        <dbReference type="ARBA" id="ARBA00022884"/>
    </source>
</evidence>
<keyword evidence="2 4" id="KW-0694">RNA-binding</keyword>
<evidence type="ECO:0000313" key="7">
    <source>
        <dbReference type="EMBL" id="CAF4210628.1"/>
    </source>
</evidence>
<dbReference type="InterPro" id="IPR035979">
    <property type="entry name" value="RBD_domain_sf"/>
</dbReference>
<feature type="compositionally biased region" description="Low complexity" evidence="5">
    <location>
        <begin position="77"/>
        <end position="97"/>
    </location>
</feature>
<dbReference type="GO" id="GO:0006355">
    <property type="term" value="P:regulation of DNA-templated transcription"/>
    <property type="evidence" value="ECO:0007669"/>
    <property type="project" value="InterPro"/>
</dbReference>
<evidence type="ECO:0000256" key="4">
    <source>
        <dbReference type="PROSITE-ProRule" id="PRU00176"/>
    </source>
</evidence>
<dbReference type="GO" id="GO:0005634">
    <property type="term" value="C:nucleus"/>
    <property type="evidence" value="ECO:0007669"/>
    <property type="project" value="UniProtKB-SubCell"/>
</dbReference>
<dbReference type="PANTHER" id="PTHR23238">
    <property type="entry name" value="RNA BINDING PROTEIN"/>
    <property type="match status" value="1"/>
</dbReference>
<dbReference type="Proteomes" id="UP000663851">
    <property type="component" value="Unassembled WGS sequence"/>
</dbReference>